<dbReference type="AlphaFoldDB" id="A0AAN9PSM5"/>
<accession>A0AAN9PSM5</accession>
<reference evidence="1 2" key="1">
    <citation type="submission" date="2024-01" db="EMBL/GenBank/DDBJ databases">
        <title>The genomes of 5 underutilized Papilionoideae crops provide insights into root nodulation and disease resistanc.</title>
        <authorList>
            <person name="Jiang F."/>
        </authorList>
    </citation>
    <scope>NUCLEOTIDE SEQUENCE [LARGE SCALE GENOMIC DNA]</scope>
    <source>
        <strain evidence="1">LVBAO_FW01</strain>
        <tissue evidence="1">Leaves</tissue>
    </source>
</reference>
<dbReference type="EMBL" id="JAYMYQ010000010">
    <property type="protein sequence ID" value="KAK7308028.1"/>
    <property type="molecule type" value="Genomic_DNA"/>
</dbReference>
<evidence type="ECO:0000313" key="1">
    <source>
        <dbReference type="EMBL" id="KAK7308028.1"/>
    </source>
</evidence>
<proteinExistence type="predicted"/>
<evidence type="ECO:0000313" key="2">
    <source>
        <dbReference type="Proteomes" id="UP001367508"/>
    </source>
</evidence>
<protein>
    <submittedName>
        <fullName evidence="1">Uncharacterized protein</fullName>
    </submittedName>
</protein>
<sequence>MYSEVESAAFPILKCSENLVSRCANLVVLLLFARGSNISLSQSPFKITVSKIILKALTDQRSYVLNSEVESTASPVFRCSENHWSHSATLACLRLSARGLEISLSRSPFQISFIKTIFKALNNQRSHAMNSKVESAAHPVFRCSENHMSRSATLADLRLYARGSVIPLSQSPFQIIFFKIIFKALNDQRSQQ</sequence>
<comment type="caution">
    <text evidence="1">The sequence shown here is derived from an EMBL/GenBank/DDBJ whole genome shotgun (WGS) entry which is preliminary data.</text>
</comment>
<keyword evidence="2" id="KW-1185">Reference proteome</keyword>
<gene>
    <name evidence="1" type="ORF">VNO77_41610</name>
</gene>
<organism evidence="1 2">
    <name type="scientific">Canavalia gladiata</name>
    <name type="common">Sword bean</name>
    <name type="synonym">Dolichos gladiatus</name>
    <dbReference type="NCBI Taxonomy" id="3824"/>
    <lineage>
        <taxon>Eukaryota</taxon>
        <taxon>Viridiplantae</taxon>
        <taxon>Streptophyta</taxon>
        <taxon>Embryophyta</taxon>
        <taxon>Tracheophyta</taxon>
        <taxon>Spermatophyta</taxon>
        <taxon>Magnoliopsida</taxon>
        <taxon>eudicotyledons</taxon>
        <taxon>Gunneridae</taxon>
        <taxon>Pentapetalae</taxon>
        <taxon>rosids</taxon>
        <taxon>fabids</taxon>
        <taxon>Fabales</taxon>
        <taxon>Fabaceae</taxon>
        <taxon>Papilionoideae</taxon>
        <taxon>50 kb inversion clade</taxon>
        <taxon>NPAAA clade</taxon>
        <taxon>indigoferoid/millettioid clade</taxon>
        <taxon>Phaseoleae</taxon>
        <taxon>Canavalia</taxon>
    </lineage>
</organism>
<name>A0AAN9PSM5_CANGL</name>
<dbReference type="Proteomes" id="UP001367508">
    <property type="component" value="Unassembled WGS sequence"/>
</dbReference>